<dbReference type="Pfam" id="PF07661">
    <property type="entry name" value="MORN_2"/>
    <property type="match status" value="3"/>
</dbReference>
<dbReference type="InterPro" id="IPR011652">
    <property type="entry name" value="MORN_2"/>
</dbReference>
<protein>
    <submittedName>
        <fullName evidence="1">Uncharacterized protein</fullName>
    </submittedName>
</protein>
<dbReference type="EMBL" id="UINC01183555">
    <property type="protein sequence ID" value="SVD94364.1"/>
    <property type="molecule type" value="Genomic_DNA"/>
</dbReference>
<accession>A0A382ZFQ3</accession>
<proteinExistence type="predicted"/>
<dbReference type="Gene3D" id="3.90.930.1">
    <property type="match status" value="1"/>
</dbReference>
<dbReference type="SUPFAM" id="SSF82185">
    <property type="entry name" value="Histone H3 K4-specific methyltransferase SET7/9 N-terminal domain"/>
    <property type="match status" value="1"/>
</dbReference>
<feature type="non-terminal residue" evidence="1">
    <location>
        <position position="116"/>
    </location>
</feature>
<dbReference type="AlphaFoldDB" id="A0A382ZFQ3"/>
<reference evidence="1" key="1">
    <citation type="submission" date="2018-05" db="EMBL/GenBank/DDBJ databases">
        <authorList>
            <person name="Lanie J.A."/>
            <person name="Ng W.-L."/>
            <person name="Kazmierczak K.M."/>
            <person name="Andrzejewski T.M."/>
            <person name="Davidsen T.M."/>
            <person name="Wayne K.J."/>
            <person name="Tettelin H."/>
            <person name="Glass J.I."/>
            <person name="Rusch D."/>
            <person name="Podicherti R."/>
            <person name="Tsui H.-C.T."/>
            <person name="Winkler M.E."/>
        </authorList>
    </citation>
    <scope>NUCLEOTIDE SEQUENCE</scope>
</reference>
<organism evidence="1">
    <name type="scientific">marine metagenome</name>
    <dbReference type="NCBI Taxonomy" id="408172"/>
    <lineage>
        <taxon>unclassified sequences</taxon>
        <taxon>metagenomes</taxon>
        <taxon>ecological metagenomes</taxon>
    </lineage>
</organism>
<name>A0A382ZFQ3_9ZZZZ</name>
<sequence>MTMKKLLTILCLVLLVSCSDQPPPEVPYEVPSHRLVKNGGMTFEIGSNDPFTGTSIEYHENGQPEEKIFYKNGREVSTTEFDYYENGQLRSRSNYKNGELDGLYEGFYENGQLRSR</sequence>
<evidence type="ECO:0000313" key="1">
    <source>
        <dbReference type="EMBL" id="SVD94364.1"/>
    </source>
</evidence>
<dbReference type="PROSITE" id="PS51257">
    <property type="entry name" value="PROKAR_LIPOPROTEIN"/>
    <property type="match status" value="1"/>
</dbReference>
<gene>
    <name evidence="1" type="ORF">METZ01_LOCUS447218</name>
</gene>